<organism evidence="3 4">
    <name type="scientific">Pedobacter insulae</name>
    <dbReference type="NCBI Taxonomy" id="414048"/>
    <lineage>
        <taxon>Bacteria</taxon>
        <taxon>Pseudomonadati</taxon>
        <taxon>Bacteroidota</taxon>
        <taxon>Sphingobacteriia</taxon>
        <taxon>Sphingobacteriales</taxon>
        <taxon>Sphingobacteriaceae</taxon>
        <taxon>Pedobacter</taxon>
    </lineage>
</organism>
<protein>
    <recommendedName>
        <fullName evidence="2">Putative auto-transporter adhesin head GIN domain-containing protein</fullName>
    </recommendedName>
</protein>
<dbReference type="Proteomes" id="UP000199666">
    <property type="component" value="Unassembled WGS sequence"/>
</dbReference>
<evidence type="ECO:0000256" key="1">
    <source>
        <dbReference type="SAM" id="SignalP"/>
    </source>
</evidence>
<gene>
    <name evidence="3" type="ORF">SAMN04489864_105118</name>
</gene>
<dbReference type="Pfam" id="PF10988">
    <property type="entry name" value="DUF2807"/>
    <property type="match status" value="1"/>
</dbReference>
<evidence type="ECO:0000259" key="2">
    <source>
        <dbReference type="Pfam" id="PF10988"/>
    </source>
</evidence>
<dbReference type="EMBL" id="FOPP01000005">
    <property type="protein sequence ID" value="SFH10813.1"/>
    <property type="molecule type" value="Genomic_DNA"/>
</dbReference>
<name>A0A1I2XBD0_9SPHI</name>
<reference evidence="3 4" key="1">
    <citation type="submission" date="2016-10" db="EMBL/GenBank/DDBJ databases">
        <authorList>
            <person name="de Groot N.N."/>
        </authorList>
    </citation>
    <scope>NUCLEOTIDE SEQUENCE [LARGE SCALE GENOMIC DNA]</scope>
    <source>
        <strain evidence="3 4">DSM 18684</strain>
    </source>
</reference>
<keyword evidence="1" id="KW-0732">Signal</keyword>
<keyword evidence="4" id="KW-1185">Reference proteome</keyword>
<evidence type="ECO:0000313" key="4">
    <source>
        <dbReference type="Proteomes" id="UP000199666"/>
    </source>
</evidence>
<accession>A0A1I2XBD0</accession>
<dbReference type="Gene3D" id="2.160.20.120">
    <property type="match status" value="1"/>
</dbReference>
<evidence type="ECO:0000313" key="3">
    <source>
        <dbReference type="EMBL" id="SFH10813.1"/>
    </source>
</evidence>
<dbReference type="AlphaFoldDB" id="A0A1I2XBD0"/>
<proteinExistence type="predicted"/>
<dbReference type="RefSeq" id="WP_090993565.1">
    <property type="nucleotide sequence ID" value="NZ_FOPP01000005.1"/>
</dbReference>
<sequence length="201" mass="21590">MNTSIKNLIAAVLTLVVLTSTAMISKANDHKVTVLSDVKKVNRIDVTGNVELILVQSAEESVKVYSDYYTNNALVQQKDGELRVSSYNTEKLTVVVYVNNLSAITASDNAIVKTFGKFSTLDLAINLSDNAKADLNTNTISLTTNVKGNADLTLTGSTLEHSASVNNVSKVNMNAFVSESASIRSQNDIPVVKSIDFGITE</sequence>
<dbReference type="InterPro" id="IPR021255">
    <property type="entry name" value="DUF2807"/>
</dbReference>
<feature type="chain" id="PRO_5011612485" description="Putative auto-transporter adhesin head GIN domain-containing protein" evidence="1">
    <location>
        <begin position="23"/>
        <end position="201"/>
    </location>
</feature>
<feature type="signal peptide" evidence="1">
    <location>
        <begin position="1"/>
        <end position="22"/>
    </location>
</feature>
<feature type="domain" description="Putative auto-transporter adhesin head GIN" evidence="2">
    <location>
        <begin position="42"/>
        <end position="185"/>
    </location>
</feature>
<dbReference type="OrthoDB" id="796727at2"/>